<feature type="chain" id="PRO_5043272403" evidence="1">
    <location>
        <begin position="20"/>
        <end position="389"/>
    </location>
</feature>
<dbReference type="OrthoDB" id="10633848at2759"/>
<evidence type="ECO:0000313" key="2">
    <source>
        <dbReference type="EMBL" id="CAI3985850.1"/>
    </source>
</evidence>
<dbReference type="EMBL" id="CAMXCT030001024">
    <property type="protein sequence ID" value="CAL4773162.1"/>
    <property type="molecule type" value="Genomic_DNA"/>
</dbReference>
<dbReference type="EMBL" id="CAMXCT010001024">
    <property type="protein sequence ID" value="CAI3985850.1"/>
    <property type="molecule type" value="Genomic_DNA"/>
</dbReference>
<dbReference type="EMBL" id="CAMXCT020001024">
    <property type="protein sequence ID" value="CAL1139225.1"/>
    <property type="molecule type" value="Genomic_DNA"/>
</dbReference>
<name>A0A9P1FT33_9DINO</name>
<evidence type="ECO:0000256" key="1">
    <source>
        <dbReference type="SAM" id="SignalP"/>
    </source>
</evidence>
<keyword evidence="4" id="KW-1185">Reference proteome</keyword>
<proteinExistence type="predicted"/>
<gene>
    <name evidence="2" type="ORF">C1SCF055_LOCUS13249</name>
</gene>
<reference evidence="2" key="1">
    <citation type="submission" date="2022-10" db="EMBL/GenBank/DDBJ databases">
        <authorList>
            <person name="Chen Y."/>
            <person name="Dougan E. K."/>
            <person name="Chan C."/>
            <person name="Rhodes N."/>
            <person name="Thang M."/>
        </authorList>
    </citation>
    <scope>NUCLEOTIDE SEQUENCE</scope>
</reference>
<feature type="signal peptide" evidence="1">
    <location>
        <begin position="1"/>
        <end position="19"/>
    </location>
</feature>
<dbReference type="AlphaFoldDB" id="A0A9P1FT33"/>
<keyword evidence="1" id="KW-0732">Signal</keyword>
<comment type="caution">
    <text evidence="2">The sequence shown here is derived from an EMBL/GenBank/DDBJ whole genome shotgun (WGS) entry which is preliminary data.</text>
</comment>
<dbReference type="Proteomes" id="UP001152797">
    <property type="component" value="Unassembled WGS sequence"/>
</dbReference>
<organism evidence="2">
    <name type="scientific">Cladocopium goreaui</name>
    <dbReference type="NCBI Taxonomy" id="2562237"/>
    <lineage>
        <taxon>Eukaryota</taxon>
        <taxon>Sar</taxon>
        <taxon>Alveolata</taxon>
        <taxon>Dinophyceae</taxon>
        <taxon>Suessiales</taxon>
        <taxon>Symbiodiniaceae</taxon>
        <taxon>Cladocopium</taxon>
    </lineage>
</organism>
<evidence type="ECO:0000313" key="4">
    <source>
        <dbReference type="Proteomes" id="UP001152797"/>
    </source>
</evidence>
<sequence>MRGKSWPLRLLIYFLIAAGNELPPTPREIFFSTSPAILVRTLVSDLDATRWSIYQSFALEVTGERLKGGLTGGRPLIVDGEACDISKSMTAALDGFLPGDATSAPEMSSDDLSEVWRFRGLRLTIGGVFSACWCRPEGQQSWPGETPAVNGRVCEMATGGPLHVVGPVELLGADGLPEQDPQSSRAPYVLDRFLLDVRGYSLEEDFDRIRVVDEDVTCGGPGSSVSSQAFLGPGVGTVAASVKPGIQFVASLGQPSTVGTMEIEDARGYHAELRAPLGPGVDPNGENASLVWSDLATTTAGVYRVCWCSALRPTDAGENPVDMTDLFPTPPDEVDINLTNFTNDSNFSWDYTVGLEDYGAAFRKLQELMGAGATVGVHVWLFLVYRDLP</sequence>
<evidence type="ECO:0000313" key="3">
    <source>
        <dbReference type="EMBL" id="CAL4773162.1"/>
    </source>
</evidence>
<reference evidence="3 4" key="2">
    <citation type="submission" date="2024-05" db="EMBL/GenBank/DDBJ databases">
        <authorList>
            <person name="Chen Y."/>
            <person name="Shah S."/>
            <person name="Dougan E. K."/>
            <person name="Thang M."/>
            <person name="Chan C."/>
        </authorList>
    </citation>
    <scope>NUCLEOTIDE SEQUENCE [LARGE SCALE GENOMIC DNA]</scope>
</reference>
<protein>
    <submittedName>
        <fullName evidence="3">Rhodanese-like domain-containing protein 6</fullName>
    </submittedName>
</protein>
<accession>A0A9P1FT33</accession>